<reference evidence="6" key="3">
    <citation type="submission" date="2021-05" db="UniProtKB">
        <authorList>
            <consortium name="EnsemblPlants"/>
        </authorList>
    </citation>
    <scope>IDENTIFICATION</scope>
    <source>
        <strain evidence="6">cv. B73</strain>
    </source>
</reference>
<evidence type="ECO:0000259" key="3">
    <source>
        <dbReference type="PROSITE" id="PS51192"/>
    </source>
</evidence>
<evidence type="ECO:0000313" key="7">
    <source>
        <dbReference type="Proteomes" id="UP000007305"/>
    </source>
</evidence>
<dbReference type="Gene3D" id="3.40.50.300">
    <property type="entry name" value="P-loop containing nucleotide triphosphate hydrolases"/>
    <property type="match status" value="1"/>
</dbReference>
<proteinExistence type="evidence at protein level"/>
<feature type="region of interest" description="Disordered" evidence="2">
    <location>
        <begin position="486"/>
        <end position="516"/>
    </location>
</feature>
<dbReference type="EMBL" id="CM007650">
    <property type="protein sequence ID" value="ONM59405.1"/>
    <property type="molecule type" value="Genomic_DNA"/>
</dbReference>
<dbReference type="Proteomes" id="UP000007305">
    <property type="component" value="Chromosome 7"/>
</dbReference>
<evidence type="ECO:0007829" key="8">
    <source>
        <dbReference type="PeptideAtlas" id="A0A1D6IIV8"/>
    </source>
</evidence>
<dbReference type="PANTHER" id="PTHR45766:SF5">
    <property type="entry name" value="SNF2 DOMAIN-CONTAINING PROTEIN _ HELICASE DOMAIN-CONTAINING PROTEIN _ HNH ENDONUCLEASE DOMAIN-CONTAINING PROTEIN"/>
    <property type="match status" value="1"/>
</dbReference>
<dbReference type="PROSITE" id="PS51192">
    <property type="entry name" value="HELICASE_ATP_BIND_1"/>
    <property type="match status" value="1"/>
</dbReference>
<dbReference type="Pfam" id="PF01844">
    <property type="entry name" value="HNH"/>
    <property type="match status" value="1"/>
</dbReference>
<name>A0A1D6IIV8_MAIZE</name>
<dbReference type="GO" id="GO:0003676">
    <property type="term" value="F:nucleic acid binding"/>
    <property type="evidence" value="ECO:0007669"/>
    <property type="project" value="InterPro"/>
</dbReference>
<keyword evidence="5" id="KW-0347">Helicase</keyword>
<reference evidence="6" key="2">
    <citation type="submission" date="2019-07" db="EMBL/GenBank/DDBJ databases">
        <authorList>
            <person name="Seetharam A."/>
            <person name="Woodhouse M."/>
            <person name="Cannon E."/>
        </authorList>
    </citation>
    <scope>NUCLEOTIDE SEQUENCE [LARGE SCALE GENOMIC DNA]</scope>
    <source>
        <strain evidence="6">cv. B73</strain>
    </source>
</reference>
<dbReference type="GO" id="GO:0005524">
    <property type="term" value="F:ATP binding"/>
    <property type="evidence" value="ECO:0007669"/>
    <property type="project" value="InterPro"/>
</dbReference>
<keyword evidence="7" id="KW-1185">Reference proteome</keyword>
<dbReference type="SMR" id="A0A1D6IIV8"/>
<dbReference type="GO" id="GO:0004386">
    <property type="term" value="F:helicase activity"/>
    <property type="evidence" value="ECO:0007669"/>
    <property type="project" value="UniProtKB-KW"/>
</dbReference>
<dbReference type="CDD" id="cd18793">
    <property type="entry name" value="SF2_C_SNF"/>
    <property type="match status" value="1"/>
</dbReference>
<keyword evidence="8" id="KW-1267">Proteomics identification</keyword>
<keyword evidence="5" id="KW-0540">Nuclease</keyword>
<reference evidence="5 7" key="1">
    <citation type="submission" date="2015-12" db="EMBL/GenBank/DDBJ databases">
        <title>Update maize B73 reference genome by single molecule sequencing technologies.</title>
        <authorList>
            <consortium name="Maize Genome Sequencing Project"/>
            <person name="Ware D."/>
        </authorList>
    </citation>
    <scope>NUCLEOTIDE SEQUENCE [LARGE SCALE GENOMIC DNA]</scope>
    <source>
        <strain evidence="7">cv. B73</strain>
        <tissue evidence="5">Seedling</tissue>
    </source>
</reference>
<dbReference type="InterPro" id="IPR002711">
    <property type="entry name" value="HNH"/>
</dbReference>
<dbReference type="InterPro" id="IPR049730">
    <property type="entry name" value="SNF2/RAD54-like_C"/>
</dbReference>
<dbReference type="SMART" id="SM00490">
    <property type="entry name" value="HELICc"/>
    <property type="match status" value="1"/>
</dbReference>
<dbReference type="InterPro" id="IPR038718">
    <property type="entry name" value="SNF2-like_sf"/>
</dbReference>
<dbReference type="Gene3D" id="3.40.50.10810">
    <property type="entry name" value="Tandem AAA-ATPase domain"/>
    <property type="match status" value="1"/>
</dbReference>
<dbReference type="EnsemblPlants" id="Zm00001eb326710_T001">
    <property type="protein sequence ID" value="Zm00001eb326710_P001"/>
    <property type="gene ID" value="Zm00001eb326710"/>
</dbReference>
<evidence type="ECO:0000313" key="5">
    <source>
        <dbReference type="EMBL" id="ONM59410.1"/>
    </source>
</evidence>
<dbReference type="STRING" id="4577.A0A1D6IIV8"/>
<dbReference type="AlphaFoldDB" id="A0A1D6IIV8"/>
<dbReference type="Pfam" id="PF00176">
    <property type="entry name" value="SNF2-rel_dom"/>
    <property type="match status" value="1"/>
</dbReference>
<dbReference type="Gramene" id="Zm00001eb326710_T001">
    <property type="protein sequence ID" value="Zm00001eb326710_P001"/>
    <property type="gene ID" value="Zm00001eb326710"/>
</dbReference>
<dbReference type="PROSITE" id="PS51194">
    <property type="entry name" value="HELICASE_CTER"/>
    <property type="match status" value="1"/>
</dbReference>
<dbReference type="FunFam" id="1.10.30.50:FF:000014">
    <property type="entry name" value="SNF2 domain-containing protein / helicase domain-containing protein / HNH endonuclease domain-containing protein"/>
    <property type="match status" value="1"/>
</dbReference>
<dbReference type="InterPro" id="IPR000330">
    <property type="entry name" value="SNF2_N"/>
</dbReference>
<dbReference type="FunFam" id="3.40.50.10810:FF:000065">
    <property type="entry name" value="SNF2 DNA repair protein, putative"/>
    <property type="match status" value="1"/>
</dbReference>
<dbReference type="SUPFAM" id="SSF52540">
    <property type="entry name" value="P-loop containing nucleoside triphosphate hydrolases"/>
    <property type="match status" value="2"/>
</dbReference>
<dbReference type="GO" id="GO:0008270">
    <property type="term" value="F:zinc ion binding"/>
    <property type="evidence" value="ECO:0007669"/>
    <property type="project" value="InterPro"/>
</dbReference>
<protein>
    <submittedName>
        <fullName evidence="5">SNF2 domain-containing protein / helicase domain-containing protein / HNH endonuclease domain-containing protein</fullName>
    </submittedName>
</protein>
<evidence type="ECO:0000259" key="4">
    <source>
        <dbReference type="PROSITE" id="PS51194"/>
    </source>
</evidence>
<dbReference type="CDD" id="cd00085">
    <property type="entry name" value="HNHc"/>
    <property type="match status" value="1"/>
</dbReference>
<dbReference type="Gene3D" id="1.10.30.50">
    <property type="match status" value="1"/>
</dbReference>
<feature type="domain" description="Helicase C-terminal" evidence="4">
    <location>
        <begin position="548"/>
        <end position="698"/>
    </location>
</feature>
<dbReference type="InterPro" id="IPR014001">
    <property type="entry name" value="Helicase_ATP-bd"/>
</dbReference>
<evidence type="ECO:0000256" key="2">
    <source>
        <dbReference type="SAM" id="MobiDB-lite"/>
    </source>
</evidence>
<keyword evidence="5" id="KW-0067">ATP-binding</keyword>
<dbReference type="ExpressionAtlas" id="A0A1D6IIV8">
    <property type="expression patterns" value="baseline and differential"/>
</dbReference>
<dbReference type="InterPro" id="IPR001650">
    <property type="entry name" value="Helicase_C-like"/>
</dbReference>
<dbReference type="FunCoup" id="A0A1D6IIV8">
    <property type="interactions" value="267"/>
</dbReference>
<dbReference type="FunFam" id="3.40.50.300:FF:004089">
    <property type="entry name" value="SNF2 domain-containing protein / helicase domain-containing protein / HNH endonuclease domain-containing protein"/>
    <property type="match status" value="1"/>
</dbReference>
<organism evidence="5">
    <name type="scientific">Zea mays</name>
    <name type="common">Maize</name>
    <dbReference type="NCBI Taxonomy" id="4577"/>
    <lineage>
        <taxon>Eukaryota</taxon>
        <taxon>Viridiplantae</taxon>
        <taxon>Streptophyta</taxon>
        <taxon>Embryophyta</taxon>
        <taxon>Tracheophyta</taxon>
        <taxon>Spermatophyta</taxon>
        <taxon>Magnoliopsida</taxon>
        <taxon>Liliopsida</taxon>
        <taxon>Poales</taxon>
        <taxon>Poaceae</taxon>
        <taxon>PACMAD clade</taxon>
        <taxon>Panicoideae</taxon>
        <taxon>Andropogonodae</taxon>
        <taxon>Andropogoneae</taxon>
        <taxon>Tripsacinae</taxon>
        <taxon>Zea</taxon>
    </lineage>
</organism>
<dbReference type="GO" id="GO:0016787">
    <property type="term" value="F:hydrolase activity"/>
    <property type="evidence" value="ECO:0007669"/>
    <property type="project" value="UniProtKB-KW"/>
</dbReference>
<feature type="compositionally biased region" description="Acidic residues" evidence="2">
    <location>
        <begin position="499"/>
        <end position="508"/>
    </location>
</feature>
<sequence length="1202" mass="135364">MEITEEQRRRAEANRLAALEKRKRYAEAAAATAFPTSGASTFPAYDTAAAAEWRLAKCPRIAPPARQLPFVPLPPRPSPPPLPPTPPQPPVGFQVVLEVCGPDEFWVAVVPVEGRAYPGEAECLGAVQDCLAAASVVQYSATQSLSQSTHLRPVFKLVDYGVVLKCLKKLPGASVQEIPSSTKRIIQNIPRYHVQKWASDEEVHELLKKLPQQIKDALLPFQLEGVMFGLRRRGRCLIADEMGLGKTLQAIAIACCFKDEGSILIVCPAVLRYSWAEELERWDPSFMPKDIHIVFGRQDSLEHLNATPRAVIISYQMLSRLRESMVNRTWALMIVDESHNIRCTKKLEEKYETKAVLHLASKTERIILLSGTPSFSRPFDIYHQINMLWPHMLGTDKFDYAKKYCLLHVARSYQGKMFKDFSKGTRLTELNVLLSQTVMIRRLKEHLLNELPPKRRQIIRLKLKAPDIRAATSSCGKRVNPNSCNGTLTIELPSKSNDDENTKEEEEDDCKKSPRSLTPQEIGIAKLSGFSEWFSNHFIMNGFDANHNLDPQSSCQKTIIFAHHLKVLDGIQVFISENEIRFVRIDGSTLQRERKEAVDSFRLDPEVKVAIIGITAGGVGLDFSSAQNVIFVELPKSASELLQAEDRAHRRGQRNAVNIYIFCGKNTLDESHWLQLNQSLFRVSSLMNGKKDAVREIEVDQVCQLEEIKDTEETQRKLHPLENHNADLTHVPKKLLESDDLSIDGFLGIEDLEFDLDFTIRTIPLEFEDENPGTSLKNNPTPTVLEDRSCIDVSLSPAAVFCSVLSSCKSIKSRKRLSGNSGSLSQAASVPDFPIQVESLRFEVSRHTGRIHLYSCVPGHDSRPKPLCENFLPEELNSPLCSPSDVKTRTLLLKKIPSFCNVFNAFIKEWLALRPIDQNKLLGKPLQLPLNLELCFLKDSINHSTEGILKGGSKRRAASLNDVSNPLPENAEWRQVVLRNGTCKERQYTQGWTIDDEPLCKLCQGLCNGRLAKSPEYFEDLFCSLACFQEYRLRTSGRALRQALFQIERGKCSQCKLDCCKLVKHIKLLPLGKREEYIRKVAPNIASRKKLLDKLVREPIDGNAWHADHIIPVYKGGGECKLENMRTLCVACHYEVTRTQHKELKEIRKKAKEHLKNALNKQKDKPSEATEELDDESLLIAVPGSAYSLGFPGNGSDEKAAE</sequence>
<accession>A0A1D6IIV8</accession>
<dbReference type="PaxDb" id="4577-GRMZM2G313553_P01"/>
<keyword evidence="5" id="KW-0547">Nucleotide-binding</keyword>
<feature type="domain" description="Helicase ATP-binding" evidence="3">
    <location>
        <begin position="227"/>
        <end position="391"/>
    </location>
</feature>
<dbReference type="GO" id="GO:0006281">
    <property type="term" value="P:DNA repair"/>
    <property type="evidence" value="ECO:0000318"/>
    <property type="project" value="GO_Central"/>
</dbReference>
<evidence type="ECO:0000313" key="6">
    <source>
        <dbReference type="EnsemblPlants" id="Zm00001eb326710_P001"/>
    </source>
</evidence>
<dbReference type="SMART" id="SM00487">
    <property type="entry name" value="DEXDc"/>
    <property type="match status" value="1"/>
</dbReference>
<dbReference type="EMBL" id="CM007650">
    <property type="protein sequence ID" value="ONM59410.1"/>
    <property type="molecule type" value="Genomic_DNA"/>
</dbReference>
<gene>
    <name evidence="6" type="primary">LOC100277497</name>
    <name evidence="5" type="ORF">ZEAMMB73_Zm00001d022046</name>
</gene>
<dbReference type="Pfam" id="PF00271">
    <property type="entry name" value="Helicase_C"/>
    <property type="match status" value="1"/>
</dbReference>
<keyword evidence="5" id="KW-0255">Endonuclease</keyword>
<dbReference type="GO" id="GO:0004520">
    <property type="term" value="F:DNA endonuclease activity"/>
    <property type="evidence" value="ECO:0000318"/>
    <property type="project" value="GO_Central"/>
</dbReference>
<dbReference type="InterPro" id="IPR027417">
    <property type="entry name" value="P-loop_NTPase"/>
</dbReference>
<dbReference type="SMART" id="SM00507">
    <property type="entry name" value="HNHc"/>
    <property type="match status" value="1"/>
</dbReference>
<dbReference type="GO" id="GO:0031297">
    <property type="term" value="P:replication fork processing"/>
    <property type="evidence" value="ECO:0000318"/>
    <property type="project" value="GO_Central"/>
</dbReference>
<dbReference type="GO" id="GO:0043596">
    <property type="term" value="C:nuclear replication fork"/>
    <property type="evidence" value="ECO:0000318"/>
    <property type="project" value="GO_Central"/>
</dbReference>
<keyword evidence="1" id="KW-0378">Hydrolase</keyword>
<evidence type="ECO:0000256" key="1">
    <source>
        <dbReference type="ARBA" id="ARBA00022801"/>
    </source>
</evidence>
<dbReference type="PANTHER" id="PTHR45766">
    <property type="entry name" value="DNA ANNEALING HELICASE AND ENDONUCLEASE ZRANB3 FAMILY MEMBER"/>
    <property type="match status" value="1"/>
</dbReference>
<dbReference type="InterPro" id="IPR003615">
    <property type="entry name" value="HNH_nuc"/>
</dbReference>